<name>A0A6G1X566_9BACI</name>
<dbReference type="RefSeq" id="WP_153728051.1">
    <property type="nucleotide sequence ID" value="NZ_WJNH01000003.1"/>
</dbReference>
<evidence type="ECO:0000313" key="3">
    <source>
        <dbReference type="Proteomes" id="UP000480185"/>
    </source>
</evidence>
<gene>
    <name evidence="2" type="ORF">GH754_07360</name>
</gene>
<evidence type="ECO:0000259" key="1">
    <source>
        <dbReference type="PROSITE" id="PS51186"/>
    </source>
</evidence>
<dbReference type="EMBL" id="WJNH01000003">
    <property type="protein sequence ID" value="MRG86141.1"/>
    <property type="molecule type" value="Genomic_DNA"/>
</dbReference>
<dbReference type="SUPFAM" id="SSF55729">
    <property type="entry name" value="Acyl-CoA N-acyltransferases (Nat)"/>
    <property type="match status" value="1"/>
</dbReference>
<accession>A0A6G1X566</accession>
<sequence length="167" mass="18853">MIIRSITLQDAEKFMGLIEQVEADSKYMLFEAGERKLNLERQAEMIEGILSKENSTILVAETDQTLVGYLIAMGGQAKRNSHSAYLVAGILSNYRGKGIGTKLFHELEKWARERGLHRLELTVVAKNDAGLALYQKQGFKIEGTKRNSLYIDGEYVNEYYMGKLLKG</sequence>
<dbReference type="PIRSF" id="PIRSF037663">
    <property type="entry name" value="Acetyltransf_GNAT_prd"/>
    <property type="match status" value="1"/>
</dbReference>
<keyword evidence="3" id="KW-1185">Reference proteome</keyword>
<feature type="domain" description="N-acetyltransferase" evidence="1">
    <location>
        <begin position="1"/>
        <end position="166"/>
    </location>
</feature>
<proteinExistence type="predicted"/>
<dbReference type="GO" id="GO:0016747">
    <property type="term" value="F:acyltransferase activity, transferring groups other than amino-acyl groups"/>
    <property type="evidence" value="ECO:0007669"/>
    <property type="project" value="InterPro"/>
</dbReference>
<dbReference type="Proteomes" id="UP000480185">
    <property type="component" value="Unassembled WGS sequence"/>
</dbReference>
<dbReference type="Pfam" id="PF00583">
    <property type="entry name" value="Acetyltransf_1"/>
    <property type="match status" value="1"/>
</dbReference>
<dbReference type="AlphaFoldDB" id="A0A6G1X566"/>
<dbReference type="InterPro" id="IPR000182">
    <property type="entry name" value="GNAT_dom"/>
</dbReference>
<dbReference type="InterPro" id="IPR017255">
    <property type="entry name" value="AcTrfase_GNAT_prd"/>
</dbReference>
<dbReference type="PANTHER" id="PTHR43415:SF3">
    <property type="entry name" value="GNAT-FAMILY ACETYLTRANSFERASE"/>
    <property type="match status" value="1"/>
</dbReference>
<dbReference type="PROSITE" id="PS51186">
    <property type="entry name" value="GNAT"/>
    <property type="match status" value="1"/>
</dbReference>
<dbReference type="InterPro" id="IPR016181">
    <property type="entry name" value="Acyl_CoA_acyltransferase"/>
</dbReference>
<keyword evidence="2" id="KW-0808">Transferase</keyword>
<dbReference type="Gene3D" id="3.40.630.30">
    <property type="match status" value="1"/>
</dbReference>
<evidence type="ECO:0000313" key="2">
    <source>
        <dbReference type="EMBL" id="MRG86141.1"/>
    </source>
</evidence>
<dbReference type="CDD" id="cd04301">
    <property type="entry name" value="NAT_SF"/>
    <property type="match status" value="1"/>
</dbReference>
<comment type="caution">
    <text evidence="2">The sequence shown here is derived from an EMBL/GenBank/DDBJ whole genome shotgun (WGS) entry which is preliminary data.</text>
</comment>
<dbReference type="PANTHER" id="PTHR43415">
    <property type="entry name" value="SPERMIDINE N(1)-ACETYLTRANSFERASE"/>
    <property type="match status" value="1"/>
</dbReference>
<organism evidence="2 3">
    <name type="scientific">Salinibacillus xinjiangensis</name>
    <dbReference type="NCBI Taxonomy" id="1229268"/>
    <lineage>
        <taxon>Bacteria</taxon>
        <taxon>Bacillati</taxon>
        <taxon>Bacillota</taxon>
        <taxon>Bacilli</taxon>
        <taxon>Bacillales</taxon>
        <taxon>Bacillaceae</taxon>
        <taxon>Salinibacillus</taxon>
    </lineage>
</organism>
<dbReference type="OrthoDB" id="9773249at2"/>
<reference evidence="2 3" key="1">
    <citation type="submission" date="2019-11" db="EMBL/GenBank/DDBJ databases">
        <authorList>
            <person name="Li J."/>
        </authorList>
    </citation>
    <scope>NUCLEOTIDE SEQUENCE [LARGE SCALE GENOMIC DNA]</scope>
    <source>
        <strain evidence="2 3">J4</strain>
    </source>
</reference>
<protein>
    <submittedName>
        <fullName evidence="2">GNAT family N-acetyltransferase</fullName>
    </submittedName>
</protein>